<evidence type="ECO:0000313" key="9">
    <source>
        <dbReference type="Proteomes" id="UP000426444"/>
    </source>
</evidence>
<keyword evidence="9" id="KW-1185">Reference proteome</keyword>
<dbReference type="SUPFAM" id="SSF55785">
    <property type="entry name" value="PYP-like sensor domain (PAS domain)"/>
    <property type="match status" value="1"/>
</dbReference>
<dbReference type="InterPro" id="IPR002078">
    <property type="entry name" value="Sigma_54_int"/>
</dbReference>
<protein>
    <submittedName>
        <fullName evidence="8">Transcriptional regulator</fullName>
    </submittedName>
</protein>
<dbReference type="InterPro" id="IPR003593">
    <property type="entry name" value="AAA+_ATPase"/>
</dbReference>
<dbReference type="PROSITE" id="PS00675">
    <property type="entry name" value="SIGMA54_INTERACT_1"/>
    <property type="match status" value="1"/>
</dbReference>
<dbReference type="PROSITE" id="PS50045">
    <property type="entry name" value="SIGMA54_INTERACT_4"/>
    <property type="match status" value="1"/>
</dbReference>
<keyword evidence="4" id="KW-0804">Transcription</keyword>
<sequence length="443" mass="50301">MVYVIVNEKGVITFINQTYLNVLNMSKEDVVGKHILEITPHSKLPEIIRTGEVHEVDTWTINGHDTIITRTPIIKNGKVIGAIGRSLFMDMSSAKILVSKLLKTEKELNKYKKEVYQIHQSKWQFKDLIGNSSEFVMVKSMAQQLSNTTSTILITGESGTGKELFAQAIHHASLRNKEPFVRINCVSLPENLLESELFGYEEGAFTGAKKGGKPGKFELAKRGTIFLDEIGDMPLTMQTKLLSVLQERVIERVGGIKPIKIDVRVIAATNRDLEQMVRNEEFREDLYYRLNVVRVSIPSLRKRPSDLPLLVQDLILRINKKIETNVTQCSQKAIELLQSYSWPGNVRELENLLERAINLANMSKQTCLNEEHFPSLFKGVSKQEANDSENNLARAVEKQEIETIKRALQQCNYNKTQAAKNLGVNKSVLYRKLKKYNIGSCRK</sequence>
<dbReference type="SUPFAM" id="SSF46689">
    <property type="entry name" value="Homeodomain-like"/>
    <property type="match status" value="1"/>
</dbReference>
<dbReference type="InterPro" id="IPR002197">
    <property type="entry name" value="HTH_Fis"/>
</dbReference>
<dbReference type="PANTHER" id="PTHR32071">
    <property type="entry name" value="TRANSCRIPTIONAL REGULATORY PROTEIN"/>
    <property type="match status" value="1"/>
</dbReference>
<dbReference type="InterPro" id="IPR025944">
    <property type="entry name" value="Sigma_54_int_dom_CS"/>
</dbReference>
<dbReference type="InterPro" id="IPR000014">
    <property type="entry name" value="PAS"/>
</dbReference>
<dbReference type="PRINTS" id="PR01590">
    <property type="entry name" value="HTHFIS"/>
</dbReference>
<dbReference type="Pfam" id="PF25601">
    <property type="entry name" value="AAA_lid_14"/>
    <property type="match status" value="1"/>
</dbReference>
<reference evidence="9" key="1">
    <citation type="journal article" date="2019" name="Microbiology">
        <title>Complete Genome Sequence of an Uncultured Bacterium of the Candidate Phylum Bipolaricaulota.</title>
        <authorList>
            <person name="Kadnikov V.V."/>
            <person name="Mardanov A.V."/>
            <person name="Beletsky A.V."/>
            <person name="Frank Y.A."/>
            <person name="Karnachuk O.V."/>
            <person name="Ravin N.V."/>
        </authorList>
    </citation>
    <scope>NUCLEOTIDE SEQUENCE [LARGE SCALE GENOMIC DNA]</scope>
</reference>
<dbReference type="Gene3D" id="1.10.10.60">
    <property type="entry name" value="Homeodomain-like"/>
    <property type="match status" value="1"/>
</dbReference>
<keyword evidence="2" id="KW-0067">ATP-binding</keyword>
<dbReference type="Pfam" id="PF13426">
    <property type="entry name" value="PAS_9"/>
    <property type="match status" value="1"/>
</dbReference>
<dbReference type="CDD" id="cd00130">
    <property type="entry name" value="PAS"/>
    <property type="match status" value="1"/>
</dbReference>
<keyword evidence="3" id="KW-0805">Transcription regulation</keyword>
<name>A0A6I6DIP2_9FIRM</name>
<evidence type="ECO:0000256" key="1">
    <source>
        <dbReference type="ARBA" id="ARBA00022741"/>
    </source>
</evidence>
<dbReference type="CDD" id="cd00009">
    <property type="entry name" value="AAA"/>
    <property type="match status" value="1"/>
</dbReference>
<evidence type="ECO:0000256" key="2">
    <source>
        <dbReference type="ARBA" id="ARBA00022840"/>
    </source>
</evidence>
<dbReference type="GO" id="GO:0005524">
    <property type="term" value="F:ATP binding"/>
    <property type="evidence" value="ECO:0007669"/>
    <property type="project" value="UniProtKB-KW"/>
</dbReference>
<dbReference type="GO" id="GO:0043565">
    <property type="term" value="F:sequence-specific DNA binding"/>
    <property type="evidence" value="ECO:0007669"/>
    <property type="project" value="InterPro"/>
</dbReference>
<dbReference type="PROSITE" id="PS50112">
    <property type="entry name" value="PAS"/>
    <property type="match status" value="1"/>
</dbReference>
<dbReference type="Proteomes" id="UP000426444">
    <property type="component" value="Chromosome"/>
</dbReference>
<dbReference type="AlphaFoldDB" id="A0A6I6DIP2"/>
<dbReference type="PANTHER" id="PTHR32071:SF57">
    <property type="entry name" value="C4-DICARBOXYLATE TRANSPORT TRANSCRIPTIONAL REGULATORY PROTEIN DCTD"/>
    <property type="match status" value="1"/>
</dbReference>
<dbReference type="EMBL" id="CP046457">
    <property type="protein sequence ID" value="QGU00101.1"/>
    <property type="molecule type" value="Genomic_DNA"/>
</dbReference>
<dbReference type="InterPro" id="IPR058031">
    <property type="entry name" value="AAA_lid_NorR"/>
</dbReference>
<keyword evidence="5" id="KW-0175">Coiled coil</keyword>
<dbReference type="Gene3D" id="3.30.450.20">
    <property type="entry name" value="PAS domain"/>
    <property type="match status" value="1"/>
</dbReference>
<dbReference type="InterPro" id="IPR009057">
    <property type="entry name" value="Homeodomain-like_sf"/>
</dbReference>
<dbReference type="SMART" id="SM00382">
    <property type="entry name" value="AAA"/>
    <property type="match status" value="1"/>
</dbReference>
<gene>
    <name evidence="8" type="ORF">SYNTR_1507</name>
</gene>
<dbReference type="InterPro" id="IPR035965">
    <property type="entry name" value="PAS-like_dom_sf"/>
</dbReference>
<dbReference type="Pfam" id="PF02954">
    <property type="entry name" value="HTH_8"/>
    <property type="match status" value="1"/>
</dbReference>
<organism evidence="8 9">
    <name type="scientific">Candidatus Syntrophocurvum alkaliphilum</name>
    <dbReference type="NCBI Taxonomy" id="2293317"/>
    <lineage>
        <taxon>Bacteria</taxon>
        <taxon>Bacillati</taxon>
        <taxon>Bacillota</taxon>
        <taxon>Clostridia</taxon>
        <taxon>Eubacteriales</taxon>
        <taxon>Syntrophomonadaceae</taxon>
        <taxon>Candidatus Syntrophocurvum</taxon>
    </lineage>
</organism>
<proteinExistence type="predicted"/>
<keyword evidence="1" id="KW-0547">Nucleotide-binding</keyword>
<accession>A0A6I6DIP2</accession>
<evidence type="ECO:0000256" key="4">
    <source>
        <dbReference type="ARBA" id="ARBA00023163"/>
    </source>
</evidence>
<feature type="coiled-coil region" evidence="5">
    <location>
        <begin position="346"/>
        <end position="402"/>
    </location>
</feature>
<dbReference type="Gene3D" id="3.40.50.300">
    <property type="entry name" value="P-loop containing nucleotide triphosphate hydrolases"/>
    <property type="match status" value="1"/>
</dbReference>
<dbReference type="Gene3D" id="1.10.8.60">
    <property type="match status" value="1"/>
</dbReference>
<dbReference type="InterPro" id="IPR025662">
    <property type="entry name" value="Sigma_54_int_dom_ATP-bd_1"/>
</dbReference>
<evidence type="ECO:0000256" key="5">
    <source>
        <dbReference type="SAM" id="Coils"/>
    </source>
</evidence>
<evidence type="ECO:0000259" key="7">
    <source>
        <dbReference type="PROSITE" id="PS50112"/>
    </source>
</evidence>
<dbReference type="InterPro" id="IPR027417">
    <property type="entry name" value="P-loop_NTPase"/>
</dbReference>
<feature type="domain" description="Sigma-54 factor interaction" evidence="6">
    <location>
        <begin position="128"/>
        <end position="358"/>
    </location>
</feature>
<dbReference type="FunFam" id="3.40.50.300:FF:000006">
    <property type="entry name" value="DNA-binding transcriptional regulator NtrC"/>
    <property type="match status" value="1"/>
</dbReference>
<dbReference type="Pfam" id="PF00158">
    <property type="entry name" value="Sigma54_activat"/>
    <property type="match status" value="1"/>
</dbReference>
<evidence type="ECO:0000256" key="3">
    <source>
        <dbReference type="ARBA" id="ARBA00023015"/>
    </source>
</evidence>
<dbReference type="PROSITE" id="PS00688">
    <property type="entry name" value="SIGMA54_INTERACT_3"/>
    <property type="match status" value="1"/>
</dbReference>
<feature type="domain" description="PAS" evidence="7">
    <location>
        <begin position="1"/>
        <end position="36"/>
    </location>
</feature>
<dbReference type="SUPFAM" id="SSF52540">
    <property type="entry name" value="P-loop containing nucleoside triphosphate hydrolases"/>
    <property type="match status" value="1"/>
</dbReference>
<dbReference type="KEGG" id="salq:SYNTR_1507"/>
<dbReference type="GO" id="GO:0006355">
    <property type="term" value="P:regulation of DNA-templated transcription"/>
    <property type="evidence" value="ECO:0007669"/>
    <property type="project" value="InterPro"/>
</dbReference>
<evidence type="ECO:0000259" key="6">
    <source>
        <dbReference type="PROSITE" id="PS50045"/>
    </source>
</evidence>
<evidence type="ECO:0000313" key="8">
    <source>
        <dbReference type="EMBL" id="QGU00101.1"/>
    </source>
</evidence>